<feature type="region of interest" description="Disordered" evidence="1">
    <location>
        <begin position="1"/>
        <end position="110"/>
    </location>
</feature>
<name>A0A5C3Q5D6_9AGAR</name>
<dbReference type="AlphaFoldDB" id="A0A5C3Q5D6"/>
<sequence length="170" mass="18423">MKEREMRERERQAIALEGPGASGRPVHTHAGTPRTGSPTGYPPRERGVHPHPGPSCHGRLTCSHGPPHGHSRPSSSHDPALQHEHPSLKHPLTFPAPHAHPQTRSCLPSTLSSSANLAFSRTRTFASSGLAIASWGPVPCIRPTFPPTFPRYDEAGDFEPVRKEGGRRGE</sequence>
<dbReference type="EMBL" id="ML178864">
    <property type="protein sequence ID" value="TFK96219.1"/>
    <property type="molecule type" value="Genomic_DNA"/>
</dbReference>
<feature type="compositionally biased region" description="Basic and acidic residues" evidence="1">
    <location>
        <begin position="151"/>
        <end position="170"/>
    </location>
</feature>
<reference evidence="2 3" key="1">
    <citation type="journal article" date="2019" name="Nat. Ecol. Evol.">
        <title>Megaphylogeny resolves global patterns of mushroom evolution.</title>
        <authorList>
            <person name="Varga T."/>
            <person name="Krizsan K."/>
            <person name="Foldi C."/>
            <person name="Dima B."/>
            <person name="Sanchez-Garcia M."/>
            <person name="Sanchez-Ramirez S."/>
            <person name="Szollosi G.J."/>
            <person name="Szarkandi J.G."/>
            <person name="Papp V."/>
            <person name="Albert L."/>
            <person name="Andreopoulos W."/>
            <person name="Angelini C."/>
            <person name="Antonin V."/>
            <person name="Barry K.W."/>
            <person name="Bougher N.L."/>
            <person name="Buchanan P."/>
            <person name="Buyck B."/>
            <person name="Bense V."/>
            <person name="Catcheside P."/>
            <person name="Chovatia M."/>
            <person name="Cooper J."/>
            <person name="Damon W."/>
            <person name="Desjardin D."/>
            <person name="Finy P."/>
            <person name="Geml J."/>
            <person name="Haridas S."/>
            <person name="Hughes K."/>
            <person name="Justo A."/>
            <person name="Karasinski D."/>
            <person name="Kautmanova I."/>
            <person name="Kiss B."/>
            <person name="Kocsube S."/>
            <person name="Kotiranta H."/>
            <person name="LaButti K.M."/>
            <person name="Lechner B.E."/>
            <person name="Liimatainen K."/>
            <person name="Lipzen A."/>
            <person name="Lukacs Z."/>
            <person name="Mihaltcheva S."/>
            <person name="Morgado L.N."/>
            <person name="Niskanen T."/>
            <person name="Noordeloos M.E."/>
            <person name="Ohm R.A."/>
            <person name="Ortiz-Santana B."/>
            <person name="Ovrebo C."/>
            <person name="Racz N."/>
            <person name="Riley R."/>
            <person name="Savchenko A."/>
            <person name="Shiryaev A."/>
            <person name="Soop K."/>
            <person name="Spirin V."/>
            <person name="Szebenyi C."/>
            <person name="Tomsovsky M."/>
            <person name="Tulloss R.E."/>
            <person name="Uehling J."/>
            <person name="Grigoriev I.V."/>
            <person name="Vagvolgyi C."/>
            <person name="Papp T."/>
            <person name="Martin F.M."/>
            <person name="Miettinen O."/>
            <person name="Hibbett D.S."/>
            <person name="Nagy L.G."/>
        </authorList>
    </citation>
    <scope>NUCLEOTIDE SEQUENCE [LARGE SCALE GENOMIC DNA]</scope>
    <source>
        <strain evidence="2 3">CBS 309.79</strain>
    </source>
</reference>
<feature type="compositionally biased region" description="Low complexity" evidence="1">
    <location>
        <begin position="63"/>
        <end position="79"/>
    </location>
</feature>
<keyword evidence="3" id="KW-1185">Reference proteome</keyword>
<dbReference type="Proteomes" id="UP000305067">
    <property type="component" value="Unassembled WGS sequence"/>
</dbReference>
<gene>
    <name evidence="2" type="ORF">BDV98DRAFT_336433</name>
</gene>
<accession>A0A5C3Q5D6</accession>
<evidence type="ECO:0000313" key="2">
    <source>
        <dbReference type="EMBL" id="TFK96219.1"/>
    </source>
</evidence>
<evidence type="ECO:0000313" key="3">
    <source>
        <dbReference type="Proteomes" id="UP000305067"/>
    </source>
</evidence>
<organism evidence="2 3">
    <name type="scientific">Pterulicium gracile</name>
    <dbReference type="NCBI Taxonomy" id="1884261"/>
    <lineage>
        <taxon>Eukaryota</taxon>
        <taxon>Fungi</taxon>
        <taxon>Dikarya</taxon>
        <taxon>Basidiomycota</taxon>
        <taxon>Agaricomycotina</taxon>
        <taxon>Agaricomycetes</taxon>
        <taxon>Agaricomycetidae</taxon>
        <taxon>Agaricales</taxon>
        <taxon>Pleurotineae</taxon>
        <taxon>Pterulaceae</taxon>
        <taxon>Pterulicium</taxon>
    </lineage>
</organism>
<proteinExistence type="predicted"/>
<feature type="compositionally biased region" description="Basic and acidic residues" evidence="1">
    <location>
        <begin position="1"/>
        <end position="12"/>
    </location>
</feature>
<protein>
    <submittedName>
        <fullName evidence="2">Uncharacterized protein</fullName>
    </submittedName>
</protein>
<feature type="region of interest" description="Disordered" evidence="1">
    <location>
        <begin position="149"/>
        <end position="170"/>
    </location>
</feature>
<evidence type="ECO:0000256" key="1">
    <source>
        <dbReference type="SAM" id="MobiDB-lite"/>
    </source>
</evidence>